<evidence type="ECO:0000313" key="2">
    <source>
        <dbReference type="EMBL" id="KAK4094642.1"/>
    </source>
</evidence>
<dbReference type="Proteomes" id="UP000245956">
    <property type="component" value="Unassembled WGS sequence"/>
</dbReference>
<reference evidence="3" key="1">
    <citation type="submission" date="2015-05" db="EMBL/GenBank/DDBJ databases">
        <authorList>
            <person name="Wang D.B."/>
            <person name="Wang M."/>
        </authorList>
    </citation>
    <scope>NUCLEOTIDE SEQUENCE</scope>
    <source>
        <strain evidence="3">36-1</strain>
    </source>
</reference>
<accession>A0A2U3EDW4</accession>
<dbReference type="Proteomes" id="UP001287286">
    <property type="component" value="Unassembled WGS sequence"/>
</dbReference>
<keyword evidence="5" id="KW-1185">Reference proteome</keyword>
<reference evidence="2 5" key="4">
    <citation type="journal article" date="2024" name="Microbiol. Resour. Announc.">
        <title>Genome annotations for the ascomycete fungi Trichoderma harzianum, Trichoderma aggressivum, and Purpureocillium lilacinum.</title>
        <authorList>
            <person name="Beijen E.P.W."/>
            <person name="Ohm R.A."/>
        </authorList>
    </citation>
    <scope>NUCLEOTIDE SEQUENCE [LARGE SCALE GENOMIC DNA]</scope>
    <source>
        <strain evidence="2 5">CBS 150709</strain>
    </source>
</reference>
<reference evidence="2" key="3">
    <citation type="submission" date="2023-11" db="EMBL/GenBank/DDBJ databases">
        <authorList>
            <person name="Beijen E."/>
            <person name="Ohm R.A."/>
        </authorList>
    </citation>
    <scope>NUCLEOTIDE SEQUENCE</scope>
    <source>
        <strain evidence="2">CBS 150709</strain>
    </source>
</reference>
<evidence type="ECO:0000313" key="4">
    <source>
        <dbReference type="Proteomes" id="UP000245956"/>
    </source>
</evidence>
<dbReference type="AlphaFoldDB" id="A0A2U3EDW4"/>
<feature type="chain" id="PRO_5015403387" evidence="1">
    <location>
        <begin position="20"/>
        <end position="140"/>
    </location>
</feature>
<evidence type="ECO:0000313" key="5">
    <source>
        <dbReference type="Proteomes" id="UP001287286"/>
    </source>
</evidence>
<gene>
    <name evidence="3" type="ORF">PCL_09729</name>
    <name evidence="2" type="ORF">Purlil1_1247</name>
</gene>
<sequence length="140" mass="15737">MRPSTLLVVMLSAATGVSAAIREPTPGKDPRSPGVCEPLEFDVALQLLTDAIASWVAVFLRRVQGKQQFSTALYMLWHRIDTFQVFVSGPKCQRDELPGYQSLCLYGEFLDTSVLFRRRTVLTLFAHDAEIYIGENRRAT</sequence>
<name>A0A2U3EDW4_PURLI</name>
<protein>
    <submittedName>
        <fullName evidence="3">Uncharacterized protein</fullName>
    </submittedName>
</protein>
<keyword evidence="1" id="KW-0732">Signal</keyword>
<proteinExistence type="predicted"/>
<evidence type="ECO:0000256" key="1">
    <source>
        <dbReference type="SAM" id="SignalP"/>
    </source>
</evidence>
<organism evidence="3 4">
    <name type="scientific">Purpureocillium lilacinum</name>
    <name type="common">Paecilomyces lilacinus</name>
    <dbReference type="NCBI Taxonomy" id="33203"/>
    <lineage>
        <taxon>Eukaryota</taxon>
        <taxon>Fungi</taxon>
        <taxon>Dikarya</taxon>
        <taxon>Ascomycota</taxon>
        <taxon>Pezizomycotina</taxon>
        <taxon>Sordariomycetes</taxon>
        <taxon>Hypocreomycetidae</taxon>
        <taxon>Hypocreales</taxon>
        <taxon>Ophiocordycipitaceae</taxon>
        <taxon>Purpureocillium</taxon>
    </lineage>
</organism>
<dbReference type="EMBL" id="LCWV01000005">
    <property type="protein sequence ID" value="PWI72714.1"/>
    <property type="molecule type" value="Genomic_DNA"/>
</dbReference>
<dbReference type="EMBL" id="JAWRVI010000003">
    <property type="protein sequence ID" value="KAK4094642.1"/>
    <property type="molecule type" value="Genomic_DNA"/>
</dbReference>
<evidence type="ECO:0000313" key="3">
    <source>
        <dbReference type="EMBL" id="PWI72714.1"/>
    </source>
</evidence>
<reference evidence="3 4" key="2">
    <citation type="journal article" date="2016" name="Front. Microbiol.">
        <title>Genome and transcriptome sequences reveal the specific parasitism of the nematophagous Purpureocillium lilacinum 36-1.</title>
        <authorList>
            <person name="Xie J."/>
            <person name="Li S."/>
            <person name="Mo C."/>
            <person name="Xiao X."/>
            <person name="Peng D."/>
            <person name="Wang G."/>
            <person name="Xiao Y."/>
        </authorList>
    </citation>
    <scope>NUCLEOTIDE SEQUENCE [LARGE SCALE GENOMIC DNA]</scope>
    <source>
        <strain evidence="3 4">36-1</strain>
    </source>
</reference>
<comment type="caution">
    <text evidence="3">The sequence shown here is derived from an EMBL/GenBank/DDBJ whole genome shotgun (WGS) entry which is preliminary data.</text>
</comment>
<feature type="signal peptide" evidence="1">
    <location>
        <begin position="1"/>
        <end position="19"/>
    </location>
</feature>